<dbReference type="InterPro" id="IPR025419">
    <property type="entry name" value="DUF4142"/>
</dbReference>
<evidence type="ECO:0000259" key="3">
    <source>
        <dbReference type="Pfam" id="PF13628"/>
    </source>
</evidence>
<dbReference type="PANTHER" id="PTHR38593">
    <property type="entry name" value="BLR2558 PROTEIN"/>
    <property type="match status" value="1"/>
</dbReference>
<feature type="compositionally biased region" description="Polar residues" evidence="1">
    <location>
        <begin position="28"/>
        <end position="40"/>
    </location>
</feature>
<evidence type="ECO:0000313" key="5">
    <source>
        <dbReference type="Proteomes" id="UP000321820"/>
    </source>
</evidence>
<dbReference type="InterPro" id="IPR012347">
    <property type="entry name" value="Ferritin-like"/>
</dbReference>
<dbReference type="Proteomes" id="UP000321820">
    <property type="component" value="Chromosome"/>
</dbReference>
<feature type="domain" description="DUF4142" evidence="3">
    <location>
        <begin position="70"/>
        <end position="204"/>
    </location>
</feature>
<dbReference type="OrthoDB" id="9101320at2"/>
<evidence type="ECO:0000256" key="2">
    <source>
        <dbReference type="SAM" id="SignalP"/>
    </source>
</evidence>
<dbReference type="RefSeq" id="WP_147648703.1">
    <property type="nucleotide sequence ID" value="NZ_CP042806.1"/>
</dbReference>
<keyword evidence="5" id="KW-1185">Reference proteome</keyword>
<name>A0A5B9EGE6_9BACT</name>
<dbReference type="Gene3D" id="1.20.1260.10">
    <property type="match status" value="1"/>
</dbReference>
<evidence type="ECO:0000313" key="4">
    <source>
        <dbReference type="EMBL" id="QEE29511.1"/>
    </source>
</evidence>
<reference evidence="4 5" key="1">
    <citation type="submission" date="2019-08" db="EMBL/GenBank/DDBJ databases">
        <title>Complete genome sequence of Terriglobus albidus strain ORNL.</title>
        <authorList>
            <person name="Podar M."/>
        </authorList>
    </citation>
    <scope>NUCLEOTIDE SEQUENCE [LARGE SCALE GENOMIC DNA]</scope>
    <source>
        <strain evidence="4 5">ORNL</strain>
    </source>
</reference>
<evidence type="ECO:0000256" key="1">
    <source>
        <dbReference type="SAM" id="MobiDB-lite"/>
    </source>
</evidence>
<feature type="chain" id="PRO_5022730173" evidence="2">
    <location>
        <begin position="23"/>
        <end position="215"/>
    </location>
</feature>
<protein>
    <submittedName>
        <fullName evidence="4">DUF4142 domain-containing protein</fullName>
    </submittedName>
</protein>
<dbReference type="PANTHER" id="PTHR38593:SF1">
    <property type="entry name" value="BLR2558 PROTEIN"/>
    <property type="match status" value="1"/>
</dbReference>
<organism evidence="4 5">
    <name type="scientific">Terriglobus albidus</name>
    <dbReference type="NCBI Taxonomy" id="1592106"/>
    <lineage>
        <taxon>Bacteria</taxon>
        <taxon>Pseudomonadati</taxon>
        <taxon>Acidobacteriota</taxon>
        <taxon>Terriglobia</taxon>
        <taxon>Terriglobales</taxon>
        <taxon>Acidobacteriaceae</taxon>
        <taxon>Terriglobus</taxon>
    </lineage>
</organism>
<gene>
    <name evidence="4" type="ORF">FTW19_16815</name>
</gene>
<feature type="region of interest" description="Disordered" evidence="1">
    <location>
        <begin position="28"/>
        <end position="67"/>
    </location>
</feature>
<keyword evidence="2" id="KW-0732">Signal</keyword>
<proteinExistence type="predicted"/>
<sequence>MRISGVSAFVVMLGFGAATLAAQQDTSGSIYNTNPTPQQQRQEKPAGVGVSNARPEDTSAPLGDTGERMRDRFFLKTAAQSSRGVVRMSQLALAKSSNDDVKTFAQKIMTDHAALARTWKPLAQELGGPPARELSRKDQKLYDRLSGLSGEQFDKEYMMAMAESHREDLKLFRDTMFATSNNSLKDALDRTIPVIQDHIMQADSVARKNGYLAMQ</sequence>
<dbReference type="AlphaFoldDB" id="A0A5B9EGE6"/>
<dbReference type="KEGG" id="talb:FTW19_16815"/>
<dbReference type="EMBL" id="CP042806">
    <property type="protein sequence ID" value="QEE29511.1"/>
    <property type="molecule type" value="Genomic_DNA"/>
</dbReference>
<feature type="signal peptide" evidence="2">
    <location>
        <begin position="1"/>
        <end position="22"/>
    </location>
</feature>
<accession>A0A5B9EGE6</accession>
<dbReference type="Pfam" id="PF13628">
    <property type="entry name" value="DUF4142"/>
    <property type="match status" value="1"/>
</dbReference>